<keyword evidence="2" id="KW-1185">Reference proteome</keyword>
<proteinExistence type="predicted"/>
<evidence type="ECO:0000313" key="2">
    <source>
        <dbReference type="Proteomes" id="UP000269221"/>
    </source>
</evidence>
<protein>
    <submittedName>
        <fullName evidence="1">Uncharacterized protein</fullName>
    </submittedName>
</protein>
<evidence type="ECO:0000313" key="1">
    <source>
        <dbReference type="EMBL" id="RMB94030.1"/>
    </source>
</evidence>
<accession>A0A3M0J177</accession>
<dbReference type="Proteomes" id="UP000269221">
    <property type="component" value="Unassembled WGS sequence"/>
</dbReference>
<dbReference type="AlphaFoldDB" id="A0A3M0J177"/>
<organism evidence="1 2">
    <name type="scientific">Hirundo rustica rustica</name>
    <dbReference type="NCBI Taxonomy" id="333673"/>
    <lineage>
        <taxon>Eukaryota</taxon>
        <taxon>Metazoa</taxon>
        <taxon>Chordata</taxon>
        <taxon>Craniata</taxon>
        <taxon>Vertebrata</taxon>
        <taxon>Euteleostomi</taxon>
        <taxon>Archelosauria</taxon>
        <taxon>Archosauria</taxon>
        <taxon>Dinosauria</taxon>
        <taxon>Saurischia</taxon>
        <taxon>Theropoda</taxon>
        <taxon>Coelurosauria</taxon>
        <taxon>Aves</taxon>
        <taxon>Neognathae</taxon>
        <taxon>Neoaves</taxon>
        <taxon>Telluraves</taxon>
        <taxon>Australaves</taxon>
        <taxon>Passeriformes</taxon>
        <taxon>Sylvioidea</taxon>
        <taxon>Hirundinidae</taxon>
        <taxon>Hirundo</taxon>
    </lineage>
</organism>
<name>A0A3M0J177_HIRRU</name>
<sequence length="86" mass="9279">MELDSRRCCLSPSLALCTQRWGNGSVKPSLVFERRSHRITELAGLGETFKVILGSASIAPVPKGHIQTVTLKLSLTPSHLFGFAGT</sequence>
<dbReference type="EMBL" id="QRBI01000200">
    <property type="protein sequence ID" value="RMB94030.1"/>
    <property type="molecule type" value="Genomic_DNA"/>
</dbReference>
<gene>
    <name evidence="1" type="ORF">DUI87_29542</name>
</gene>
<comment type="caution">
    <text evidence="1">The sequence shown here is derived from an EMBL/GenBank/DDBJ whole genome shotgun (WGS) entry which is preliminary data.</text>
</comment>
<reference evidence="1 2" key="1">
    <citation type="submission" date="2018-07" db="EMBL/GenBank/DDBJ databases">
        <title>A high quality draft genome assembly of the barn swallow (H. rustica rustica).</title>
        <authorList>
            <person name="Formenti G."/>
            <person name="Chiara M."/>
            <person name="Poveda L."/>
            <person name="Francoijs K.-J."/>
            <person name="Bonisoli-Alquati A."/>
            <person name="Canova L."/>
            <person name="Gianfranceschi L."/>
            <person name="Horner D.S."/>
            <person name="Saino N."/>
        </authorList>
    </citation>
    <scope>NUCLEOTIDE SEQUENCE [LARGE SCALE GENOMIC DNA]</scope>
    <source>
        <strain evidence="1">Chelidonia</strain>
        <tissue evidence="1">Blood</tissue>
    </source>
</reference>